<dbReference type="Proteomes" id="UP000553209">
    <property type="component" value="Unassembled WGS sequence"/>
</dbReference>
<dbReference type="InterPro" id="IPR001845">
    <property type="entry name" value="HTH_ArsR_DNA-bd_dom"/>
</dbReference>
<dbReference type="InterPro" id="IPR011991">
    <property type="entry name" value="ArsR-like_HTH"/>
</dbReference>
<dbReference type="PROSITE" id="PS50987">
    <property type="entry name" value="HTH_ARSR_2"/>
    <property type="match status" value="1"/>
</dbReference>
<accession>A0A7X6MAV4</accession>
<evidence type="ECO:0000256" key="1">
    <source>
        <dbReference type="ARBA" id="ARBA00023015"/>
    </source>
</evidence>
<protein>
    <submittedName>
        <fullName evidence="5">Winged helix-turn-helix transcriptional regulator</fullName>
    </submittedName>
</protein>
<dbReference type="Gene3D" id="1.10.10.10">
    <property type="entry name" value="Winged helix-like DNA-binding domain superfamily/Winged helix DNA-binding domain"/>
    <property type="match status" value="1"/>
</dbReference>
<feature type="domain" description="HTH arsR-type" evidence="4">
    <location>
        <begin position="247"/>
        <end position="333"/>
    </location>
</feature>
<dbReference type="GO" id="GO:0003677">
    <property type="term" value="F:DNA binding"/>
    <property type="evidence" value="ECO:0007669"/>
    <property type="project" value="UniProtKB-KW"/>
</dbReference>
<comment type="caution">
    <text evidence="5">The sequence shown here is derived from an EMBL/GenBank/DDBJ whole genome shotgun (WGS) entry which is preliminary data.</text>
</comment>
<reference evidence="5 6" key="1">
    <citation type="submission" date="2020-04" db="EMBL/GenBank/DDBJ databases">
        <title>MicrobeNet Type strains.</title>
        <authorList>
            <person name="Nicholson A.C."/>
        </authorList>
    </citation>
    <scope>NUCLEOTIDE SEQUENCE [LARGE SCALE GENOMIC DNA]</scope>
    <source>
        <strain evidence="5 6">ATCC 23612</strain>
    </source>
</reference>
<sequence>MPENSTKLLIHFSSDDLLRLRLADSANPMWETVNSLHLLQHRQGALFFDEWRGAVHRALLDGGPGERALRLLLALVPYGNYCPDFLTPTDADPDPDLGVESVLTTPVPRIREELGILADHARPPSSFGWLAAGDAGSMRLLGGALRTYQRAALAPFWSRIRAQVHADLARRARALRGGGSEALLASLGSTALWRPPVLEIDYPFDRELHLRGRGLLLLPSFFCWGRPVALADPGLPPVLVHTVEHSPGWARPAPRPDGLAPLLGPTRSRLLELVAEGGVCTTTGLARRLTVSPATASKHLSVLREADLVQSRQEGRYVLHSVTVLGLGLLRRP</sequence>
<dbReference type="InterPro" id="IPR036388">
    <property type="entry name" value="WH-like_DNA-bd_sf"/>
</dbReference>
<dbReference type="InterPro" id="IPR051011">
    <property type="entry name" value="Metal_resp_trans_reg"/>
</dbReference>
<dbReference type="CDD" id="cd00090">
    <property type="entry name" value="HTH_ARSR"/>
    <property type="match status" value="1"/>
</dbReference>
<dbReference type="RefSeq" id="WP_061079743.1">
    <property type="nucleotide sequence ID" value="NZ_JAAXPG010000007.1"/>
</dbReference>
<name>A0A7X6MAV4_9ACTN</name>
<dbReference type="PANTHER" id="PTHR43132:SF8">
    <property type="entry name" value="HTH-TYPE TRANSCRIPTIONAL REGULATOR KMTR"/>
    <property type="match status" value="1"/>
</dbReference>
<evidence type="ECO:0000259" key="4">
    <source>
        <dbReference type="PROSITE" id="PS50987"/>
    </source>
</evidence>
<dbReference type="SUPFAM" id="SSF46785">
    <property type="entry name" value="Winged helix' DNA-binding domain"/>
    <property type="match status" value="1"/>
</dbReference>
<dbReference type="GO" id="GO:0003700">
    <property type="term" value="F:DNA-binding transcription factor activity"/>
    <property type="evidence" value="ECO:0007669"/>
    <property type="project" value="InterPro"/>
</dbReference>
<dbReference type="PRINTS" id="PR00778">
    <property type="entry name" value="HTHARSR"/>
</dbReference>
<dbReference type="AlphaFoldDB" id="A0A7X6MAV4"/>
<keyword evidence="6" id="KW-1185">Reference proteome</keyword>
<keyword evidence="1" id="KW-0805">Transcription regulation</keyword>
<keyword evidence="3" id="KW-0804">Transcription</keyword>
<keyword evidence="2" id="KW-0238">DNA-binding</keyword>
<organism evidence="5 6">
    <name type="scientific">Nocardiopsis alborubida</name>
    <dbReference type="NCBI Taxonomy" id="146802"/>
    <lineage>
        <taxon>Bacteria</taxon>
        <taxon>Bacillati</taxon>
        <taxon>Actinomycetota</taxon>
        <taxon>Actinomycetes</taxon>
        <taxon>Streptosporangiales</taxon>
        <taxon>Nocardiopsidaceae</taxon>
        <taxon>Nocardiopsis</taxon>
    </lineage>
</organism>
<evidence type="ECO:0000313" key="6">
    <source>
        <dbReference type="Proteomes" id="UP000553209"/>
    </source>
</evidence>
<evidence type="ECO:0000256" key="3">
    <source>
        <dbReference type="ARBA" id="ARBA00023163"/>
    </source>
</evidence>
<dbReference type="InterPro" id="IPR036390">
    <property type="entry name" value="WH_DNA-bd_sf"/>
</dbReference>
<proteinExistence type="predicted"/>
<dbReference type="SMART" id="SM00418">
    <property type="entry name" value="HTH_ARSR"/>
    <property type="match status" value="1"/>
</dbReference>
<dbReference type="EMBL" id="JAAXPG010000007">
    <property type="protein sequence ID" value="NKY97857.1"/>
    <property type="molecule type" value="Genomic_DNA"/>
</dbReference>
<evidence type="ECO:0000313" key="5">
    <source>
        <dbReference type="EMBL" id="NKY97857.1"/>
    </source>
</evidence>
<evidence type="ECO:0000256" key="2">
    <source>
        <dbReference type="ARBA" id="ARBA00023125"/>
    </source>
</evidence>
<gene>
    <name evidence="5" type="ORF">HGB44_09310</name>
</gene>
<dbReference type="PANTHER" id="PTHR43132">
    <property type="entry name" value="ARSENICAL RESISTANCE OPERON REPRESSOR ARSR-RELATED"/>
    <property type="match status" value="1"/>
</dbReference>
<dbReference type="Pfam" id="PF01022">
    <property type="entry name" value="HTH_5"/>
    <property type="match status" value="1"/>
</dbReference>